<dbReference type="InterPro" id="IPR007627">
    <property type="entry name" value="RNA_pol_sigma70_r2"/>
</dbReference>
<evidence type="ECO:0000256" key="4">
    <source>
        <dbReference type="ARBA" id="ARBA00023163"/>
    </source>
</evidence>
<gene>
    <name evidence="8" type="ORF">HGB44_05220</name>
</gene>
<evidence type="ECO:0000256" key="5">
    <source>
        <dbReference type="SAM" id="MobiDB-lite"/>
    </source>
</evidence>
<name>A0A7X6RPD9_9ACTN</name>
<feature type="compositionally biased region" description="Low complexity" evidence="5">
    <location>
        <begin position="168"/>
        <end position="183"/>
    </location>
</feature>
<feature type="domain" description="RNA polymerase sigma-70 region 2" evidence="6">
    <location>
        <begin position="19"/>
        <end position="85"/>
    </location>
</feature>
<dbReference type="InterPro" id="IPR013325">
    <property type="entry name" value="RNA_pol_sigma_r2"/>
</dbReference>
<feature type="region of interest" description="Disordered" evidence="5">
    <location>
        <begin position="165"/>
        <end position="197"/>
    </location>
</feature>
<evidence type="ECO:0000313" key="9">
    <source>
        <dbReference type="Proteomes" id="UP000553209"/>
    </source>
</evidence>
<dbReference type="Pfam" id="PF04542">
    <property type="entry name" value="Sigma70_r2"/>
    <property type="match status" value="1"/>
</dbReference>
<dbReference type="Proteomes" id="UP000553209">
    <property type="component" value="Unassembled WGS sequence"/>
</dbReference>
<keyword evidence="3" id="KW-0731">Sigma factor</keyword>
<dbReference type="GO" id="GO:0016987">
    <property type="term" value="F:sigma factor activity"/>
    <property type="evidence" value="ECO:0007669"/>
    <property type="project" value="UniProtKB-KW"/>
</dbReference>
<evidence type="ECO:0000256" key="2">
    <source>
        <dbReference type="ARBA" id="ARBA00023015"/>
    </source>
</evidence>
<dbReference type="Pfam" id="PF08281">
    <property type="entry name" value="Sigma70_r4_2"/>
    <property type="match status" value="1"/>
</dbReference>
<evidence type="ECO:0000259" key="6">
    <source>
        <dbReference type="Pfam" id="PF04542"/>
    </source>
</evidence>
<protein>
    <submittedName>
        <fullName evidence="8">RNA polymerase sigma factor</fullName>
    </submittedName>
</protein>
<comment type="caution">
    <text evidence="8">The sequence shown here is derived from an EMBL/GenBank/DDBJ whole genome shotgun (WGS) entry which is preliminary data.</text>
</comment>
<dbReference type="RefSeq" id="WP_061083418.1">
    <property type="nucleotide sequence ID" value="NZ_JAAXPG010000004.1"/>
</dbReference>
<dbReference type="GO" id="GO:0003677">
    <property type="term" value="F:DNA binding"/>
    <property type="evidence" value="ECO:0007669"/>
    <property type="project" value="InterPro"/>
</dbReference>
<evidence type="ECO:0000256" key="3">
    <source>
        <dbReference type="ARBA" id="ARBA00023082"/>
    </source>
</evidence>
<dbReference type="InterPro" id="IPR036388">
    <property type="entry name" value="WH-like_DNA-bd_sf"/>
</dbReference>
<comment type="similarity">
    <text evidence="1">Belongs to the sigma-70 factor family. ECF subfamily.</text>
</comment>
<accession>A0A7X6RPD9</accession>
<dbReference type="InterPro" id="IPR013249">
    <property type="entry name" value="RNA_pol_sigma70_r4_t2"/>
</dbReference>
<proteinExistence type="inferred from homology"/>
<dbReference type="InterPro" id="IPR013324">
    <property type="entry name" value="RNA_pol_sigma_r3/r4-like"/>
</dbReference>
<evidence type="ECO:0000313" key="8">
    <source>
        <dbReference type="EMBL" id="NKY97076.1"/>
    </source>
</evidence>
<dbReference type="Gene3D" id="1.10.10.10">
    <property type="entry name" value="Winged helix-like DNA-binding domain superfamily/Winged helix DNA-binding domain"/>
    <property type="match status" value="1"/>
</dbReference>
<dbReference type="InterPro" id="IPR014284">
    <property type="entry name" value="RNA_pol_sigma-70_dom"/>
</dbReference>
<dbReference type="AlphaFoldDB" id="A0A7X6RPD9"/>
<keyword evidence="2" id="KW-0805">Transcription regulation</keyword>
<dbReference type="SUPFAM" id="SSF88946">
    <property type="entry name" value="Sigma2 domain of RNA polymerase sigma factors"/>
    <property type="match status" value="1"/>
</dbReference>
<organism evidence="8 9">
    <name type="scientific">Nocardiopsis alborubida</name>
    <dbReference type="NCBI Taxonomy" id="146802"/>
    <lineage>
        <taxon>Bacteria</taxon>
        <taxon>Bacillati</taxon>
        <taxon>Actinomycetota</taxon>
        <taxon>Actinomycetes</taxon>
        <taxon>Streptosporangiales</taxon>
        <taxon>Nocardiopsidaceae</taxon>
        <taxon>Nocardiopsis</taxon>
    </lineage>
</organism>
<dbReference type="Gene3D" id="1.10.1740.10">
    <property type="match status" value="1"/>
</dbReference>
<evidence type="ECO:0000256" key="1">
    <source>
        <dbReference type="ARBA" id="ARBA00010641"/>
    </source>
</evidence>
<reference evidence="8 9" key="1">
    <citation type="submission" date="2020-04" db="EMBL/GenBank/DDBJ databases">
        <title>MicrobeNet Type strains.</title>
        <authorList>
            <person name="Nicholson A.C."/>
        </authorList>
    </citation>
    <scope>NUCLEOTIDE SEQUENCE [LARGE SCALE GENOMIC DNA]</scope>
    <source>
        <strain evidence="8 9">ATCC 23612</strain>
    </source>
</reference>
<keyword evidence="4" id="KW-0804">Transcription</keyword>
<dbReference type="InterPro" id="IPR039425">
    <property type="entry name" value="RNA_pol_sigma-70-like"/>
</dbReference>
<dbReference type="NCBIfam" id="TIGR02937">
    <property type="entry name" value="sigma70-ECF"/>
    <property type="match status" value="1"/>
</dbReference>
<dbReference type="GO" id="GO:0006352">
    <property type="term" value="P:DNA-templated transcription initiation"/>
    <property type="evidence" value="ECO:0007669"/>
    <property type="project" value="InterPro"/>
</dbReference>
<feature type="domain" description="RNA polymerase sigma factor 70 region 4 type 2" evidence="7">
    <location>
        <begin position="113"/>
        <end position="163"/>
    </location>
</feature>
<evidence type="ECO:0000259" key="7">
    <source>
        <dbReference type="Pfam" id="PF08281"/>
    </source>
</evidence>
<keyword evidence="9" id="KW-1185">Reference proteome</keyword>
<dbReference type="EMBL" id="JAAXPG010000004">
    <property type="protein sequence ID" value="NKY97076.1"/>
    <property type="molecule type" value="Genomic_DNA"/>
</dbReference>
<dbReference type="PANTHER" id="PTHR43133:SF25">
    <property type="entry name" value="RNA POLYMERASE SIGMA FACTOR RFAY-RELATED"/>
    <property type="match status" value="1"/>
</dbReference>
<sequence length="197" mass="22366">MSSEDPDTEEPAKSEFTRFFERYHGDVYRYAVRRLDADRADDVAAETFGVAWRRYDRLPKDQPLPWLYGVARNVIRARRRGERRRGEVLSAEADAGVPAASDTVRQVEERDTALRALERLSATDRELVMLLAWEGLELTEAARVLGCTTATARVRLHRARRRIERFLDSSPPADRSASPARPATPGAPHVRVPVEEK</sequence>
<dbReference type="PANTHER" id="PTHR43133">
    <property type="entry name" value="RNA POLYMERASE ECF-TYPE SIGMA FACTO"/>
    <property type="match status" value="1"/>
</dbReference>
<dbReference type="SUPFAM" id="SSF88659">
    <property type="entry name" value="Sigma3 and sigma4 domains of RNA polymerase sigma factors"/>
    <property type="match status" value="1"/>
</dbReference>